<reference evidence="2" key="1">
    <citation type="submission" date="2024-06" db="EMBL/GenBank/DDBJ databases">
        <authorList>
            <consortium name="consrtm"/>
            <person name="Uemura M."/>
            <person name="Terahara T."/>
        </authorList>
    </citation>
    <scope>NUCLEOTIDE SEQUENCE</scope>
    <source>
        <strain evidence="2">KM77-8</strain>
    </source>
</reference>
<protein>
    <recommendedName>
        <fullName evidence="1">RNA polymerase sigma-70 region 4 domain-containing protein</fullName>
    </recommendedName>
</protein>
<dbReference type="GO" id="GO:0006352">
    <property type="term" value="P:DNA-templated transcription initiation"/>
    <property type="evidence" value="ECO:0007669"/>
    <property type="project" value="InterPro"/>
</dbReference>
<reference evidence="2" key="2">
    <citation type="submission" date="2024-07" db="EMBL/GenBank/DDBJ databases">
        <title>Streptomyces haneummycinica sp. nov., a new antibiotic-producing actinobacterium isolated from marine sediment.</title>
        <authorList>
            <person name="Uemura M."/>
            <person name="Hamada M."/>
            <person name="Hirano S."/>
            <person name="Kobayashi K."/>
            <person name="Ohshiro T."/>
            <person name="Kobayashi T."/>
            <person name="Terahara T."/>
        </authorList>
    </citation>
    <scope>NUCLEOTIDE SEQUENCE</scope>
    <source>
        <strain evidence="2">KM77-8</strain>
    </source>
</reference>
<organism evidence="2">
    <name type="scientific">Streptomyces haneummycinicus</name>
    <dbReference type="NCBI Taxonomy" id="3074435"/>
    <lineage>
        <taxon>Bacteria</taxon>
        <taxon>Bacillati</taxon>
        <taxon>Actinomycetota</taxon>
        <taxon>Actinomycetes</taxon>
        <taxon>Kitasatosporales</taxon>
        <taxon>Streptomycetaceae</taxon>
        <taxon>Streptomyces</taxon>
    </lineage>
</organism>
<accession>A0AAT9H950</accession>
<gene>
    <name evidence="2" type="ORF">SHKM778_03160</name>
</gene>
<evidence type="ECO:0000259" key="1">
    <source>
        <dbReference type="Pfam" id="PF04545"/>
    </source>
</evidence>
<sequence>MTTTLVTMPLPTDDPITLYLYGIAWEKAMERLPGPPHSTSGPVTSAEHLALLATLADFSAGLETNILTATYYACEFKVPQAEIGRSCGISRQAVRQRLAKAVAIRETHQRDSPYWDYDYDYLEDE</sequence>
<evidence type="ECO:0000313" key="2">
    <source>
        <dbReference type="EMBL" id="BFO13928.1"/>
    </source>
</evidence>
<feature type="domain" description="RNA polymerase sigma-70 region 4" evidence="1">
    <location>
        <begin position="63"/>
        <end position="102"/>
    </location>
</feature>
<dbReference type="GO" id="GO:0003700">
    <property type="term" value="F:DNA-binding transcription factor activity"/>
    <property type="evidence" value="ECO:0007669"/>
    <property type="project" value="InterPro"/>
</dbReference>
<proteinExistence type="predicted"/>
<dbReference type="Pfam" id="PF04545">
    <property type="entry name" value="Sigma70_r4"/>
    <property type="match status" value="1"/>
</dbReference>
<dbReference type="EMBL" id="AP035768">
    <property type="protein sequence ID" value="BFO13928.1"/>
    <property type="molecule type" value="Genomic_DNA"/>
</dbReference>
<name>A0AAT9H950_9ACTN</name>
<dbReference type="AlphaFoldDB" id="A0AAT9H950"/>
<dbReference type="InterPro" id="IPR007630">
    <property type="entry name" value="RNA_pol_sigma70_r4"/>
</dbReference>